<dbReference type="RefSeq" id="WP_012470767.1">
    <property type="nucleotide sequence ID" value="NC_010814.1"/>
</dbReference>
<dbReference type="STRING" id="398767.Glov_2725"/>
<dbReference type="GO" id="GO:0005886">
    <property type="term" value="C:plasma membrane"/>
    <property type="evidence" value="ECO:0007669"/>
    <property type="project" value="TreeGrafter"/>
</dbReference>
<dbReference type="HOGENOM" id="CLU_113299_2_1_7"/>
<keyword evidence="1" id="KW-0472">Membrane</keyword>
<accession>B3E7C1</accession>
<gene>
    <name evidence="2" type="ordered locus">Glov_2725</name>
</gene>
<dbReference type="Proteomes" id="UP000002420">
    <property type="component" value="Chromosome"/>
</dbReference>
<reference evidence="2 3" key="1">
    <citation type="submission" date="2008-05" db="EMBL/GenBank/DDBJ databases">
        <title>Complete sequence of chromosome of Geobacter lovleyi SZ.</title>
        <authorList>
            <consortium name="US DOE Joint Genome Institute"/>
            <person name="Lucas S."/>
            <person name="Copeland A."/>
            <person name="Lapidus A."/>
            <person name="Glavina del Rio T."/>
            <person name="Dalin E."/>
            <person name="Tice H."/>
            <person name="Bruce D."/>
            <person name="Goodwin L."/>
            <person name="Pitluck S."/>
            <person name="Chertkov O."/>
            <person name="Meincke L."/>
            <person name="Brettin T."/>
            <person name="Detter J.C."/>
            <person name="Han C."/>
            <person name="Tapia R."/>
            <person name="Kuske C.R."/>
            <person name="Schmutz J."/>
            <person name="Larimer F."/>
            <person name="Land M."/>
            <person name="Hauser L."/>
            <person name="Kyrpides N."/>
            <person name="Mikhailova N."/>
            <person name="Sung Y."/>
            <person name="Fletcher K.E."/>
            <person name="Ritalahti K.M."/>
            <person name="Loeffler F.E."/>
            <person name="Richardson P."/>
        </authorList>
    </citation>
    <scope>NUCLEOTIDE SEQUENCE [LARGE SCALE GENOMIC DNA]</scope>
    <source>
        <strain evidence="3">ATCC BAA-1151 / DSM 17278 / SZ</strain>
    </source>
</reference>
<keyword evidence="1" id="KW-0812">Transmembrane</keyword>
<dbReference type="eggNOG" id="COG2832">
    <property type="taxonomic scope" value="Bacteria"/>
</dbReference>
<feature type="transmembrane region" description="Helical" evidence="1">
    <location>
        <begin position="102"/>
        <end position="120"/>
    </location>
</feature>
<keyword evidence="1" id="KW-1133">Transmembrane helix</keyword>
<evidence type="ECO:0000256" key="1">
    <source>
        <dbReference type="SAM" id="Phobius"/>
    </source>
</evidence>
<protein>
    <recommendedName>
        <fullName evidence="4">Inner membrane protein</fullName>
    </recommendedName>
</protein>
<dbReference type="EMBL" id="CP001089">
    <property type="protein sequence ID" value="ACD96438.1"/>
    <property type="molecule type" value="Genomic_DNA"/>
</dbReference>
<evidence type="ECO:0008006" key="4">
    <source>
        <dbReference type="Google" id="ProtNLM"/>
    </source>
</evidence>
<dbReference type="InterPro" id="IPR007401">
    <property type="entry name" value="DUF454"/>
</dbReference>
<sequence>MHMNNRLLRWLLIIIGLVSTGLGIIGIFVPLLPTTPFLLLAAACFARSSERFHSWLVNHNHLGPMIRGYLDGSGIPLRAKYTAITLVWLTLPPSALLLVPPVWAKLLLILLAISITWYLLRLPTLQEEP</sequence>
<evidence type="ECO:0000313" key="3">
    <source>
        <dbReference type="Proteomes" id="UP000002420"/>
    </source>
</evidence>
<dbReference type="Pfam" id="PF04304">
    <property type="entry name" value="DUF454"/>
    <property type="match status" value="1"/>
</dbReference>
<keyword evidence="3" id="KW-1185">Reference proteome</keyword>
<organism evidence="2 3">
    <name type="scientific">Trichlorobacter lovleyi (strain ATCC BAA-1151 / DSM 17278 / SZ)</name>
    <name type="common">Geobacter lovleyi</name>
    <dbReference type="NCBI Taxonomy" id="398767"/>
    <lineage>
        <taxon>Bacteria</taxon>
        <taxon>Pseudomonadati</taxon>
        <taxon>Thermodesulfobacteriota</taxon>
        <taxon>Desulfuromonadia</taxon>
        <taxon>Geobacterales</taxon>
        <taxon>Geobacteraceae</taxon>
        <taxon>Trichlorobacter</taxon>
    </lineage>
</organism>
<proteinExistence type="predicted"/>
<dbReference type="PIRSF" id="PIRSF016789">
    <property type="entry name" value="DUF454"/>
    <property type="match status" value="1"/>
</dbReference>
<evidence type="ECO:0000313" key="2">
    <source>
        <dbReference type="EMBL" id="ACD96438.1"/>
    </source>
</evidence>
<feature type="transmembrane region" description="Helical" evidence="1">
    <location>
        <begin position="7"/>
        <end position="29"/>
    </location>
</feature>
<name>B3E7C1_TRIL1</name>
<dbReference type="AlphaFoldDB" id="B3E7C1"/>
<dbReference type="PANTHER" id="PTHR35813">
    <property type="entry name" value="INNER MEMBRANE PROTEIN YBAN"/>
    <property type="match status" value="1"/>
</dbReference>
<dbReference type="KEGG" id="glo:Glov_2725"/>
<dbReference type="PANTHER" id="PTHR35813:SF1">
    <property type="entry name" value="INNER MEMBRANE PROTEIN YBAN"/>
    <property type="match status" value="1"/>
</dbReference>